<dbReference type="InterPro" id="IPR036390">
    <property type="entry name" value="WH_DNA-bd_sf"/>
</dbReference>
<dbReference type="EMBL" id="JAOCQF010000002">
    <property type="protein sequence ID" value="MCT8330537.1"/>
    <property type="molecule type" value="Genomic_DNA"/>
</dbReference>
<dbReference type="PANTHER" id="PTHR43537">
    <property type="entry name" value="TRANSCRIPTIONAL REGULATOR, GNTR FAMILY"/>
    <property type="match status" value="1"/>
</dbReference>
<dbReference type="Proteomes" id="UP001205601">
    <property type="component" value="Unassembled WGS sequence"/>
</dbReference>
<dbReference type="Gene3D" id="1.10.10.10">
    <property type="entry name" value="Winged helix-like DNA-binding domain superfamily/Winged helix DNA-binding domain"/>
    <property type="match status" value="1"/>
</dbReference>
<dbReference type="SUPFAM" id="SSF48008">
    <property type="entry name" value="GntR ligand-binding domain-like"/>
    <property type="match status" value="1"/>
</dbReference>
<proteinExistence type="predicted"/>
<organism evidence="5 6">
    <name type="scientific">Albidovulum sediminis</name>
    <dbReference type="NCBI Taxonomy" id="3066345"/>
    <lineage>
        <taxon>Bacteria</taxon>
        <taxon>Pseudomonadati</taxon>
        <taxon>Pseudomonadota</taxon>
        <taxon>Alphaproteobacteria</taxon>
        <taxon>Rhodobacterales</taxon>
        <taxon>Paracoccaceae</taxon>
        <taxon>Albidovulum</taxon>
    </lineage>
</organism>
<dbReference type="SMART" id="SM00895">
    <property type="entry name" value="FCD"/>
    <property type="match status" value="1"/>
</dbReference>
<accession>A0ABT2NNL9</accession>
<dbReference type="InterPro" id="IPR011711">
    <property type="entry name" value="GntR_C"/>
</dbReference>
<evidence type="ECO:0000259" key="4">
    <source>
        <dbReference type="PROSITE" id="PS50949"/>
    </source>
</evidence>
<protein>
    <submittedName>
        <fullName evidence="5">FCD domain-containing protein</fullName>
    </submittedName>
</protein>
<dbReference type="PANTHER" id="PTHR43537:SF20">
    <property type="entry name" value="HTH-TYPE TRANSCRIPTIONAL REPRESSOR GLAR"/>
    <property type="match status" value="1"/>
</dbReference>
<evidence type="ECO:0000256" key="2">
    <source>
        <dbReference type="ARBA" id="ARBA00023125"/>
    </source>
</evidence>
<dbReference type="InterPro" id="IPR036388">
    <property type="entry name" value="WH-like_DNA-bd_sf"/>
</dbReference>
<sequence length="225" mass="24943">MYPRTESGLVGQDVYRSIRRDIIFGRLDAGARLRLERMKTDYGASVSTIREALSRLATEGLVEAPGQRGFAVAGMSDAELREIADLRILVEGHALGLSIRAGDTEWEGAIVSAHHKLSRMEDRMAAGDTAVRETWKQYDWEFHQALILACGSRALMEVHGTVFDKYLRYQMRRLTYRGATAAAEHRALLTAALDRDVIRAQSILRTHIEGGVADCLGAGRVATEE</sequence>
<keyword evidence="1" id="KW-0805">Transcription regulation</keyword>
<reference evidence="6" key="1">
    <citation type="submission" date="2023-07" db="EMBL/GenBank/DDBJ databases">
        <title>Defluviimonas sediminis sp. nov., isolated from mangrove sediment.</title>
        <authorList>
            <person name="Liu L."/>
            <person name="Li J."/>
            <person name="Huang Y."/>
            <person name="Pan J."/>
            <person name="Li M."/>
        </authorList>
    </citation>
    <scope>NUCLEOTIDE SEQUENCE [LARGE SCALE GENOMIC DNA]</scope>
    <source>
        <strain evidence="6">FT324</strain>
    </source>
</reference>
<feature type="domain" description="HTH gntR-type" evidence="4">
    <location>
        <begin position="8"/>
        <end position="75"/>
    </location>
</feature>
<dbReference type="Pfam" id="PF00392">
    <property type="entry name" value="GntR"/>
    <property type="match status" value="1"/>
</dbReference>
<evidence type="ECO:0000256" key="1">
    <source>
        <dbReference type="ARBA" id="ARBA00023015"/>
    </source>
</evidence>
<dbReference type="SUPFAM" id="SSF46785">
    <property type="entry name" value="Winged helix' DNA-binding domain"/>
    <property type="match status" value="1"/>
</dbReference>
<dbReference type="SMART" id="SM00345">
    <property type="entry name" value="HTH_GNTR"/>
    <property type="match status" value="1"/>
</dbReference>
<keyword evidence="2" id="KW-0238">DNA-binding</keyword>
<evidence type="ECO:0000313" key="6">
    <source>
        <dbReference type="Proteomes" id="UP001205601"/>
    </source>
</evidence>
<dbReference type="InterPro" id="IPR008920">
    <property type="entry name" value="TF_FadR/GntR_C"/>
</dbReference>
<keyword evidence="6" id="KW-1185">Reference proteome</keyword>
<dbReference type="RefSeq" id="WP_261496397.1">
    <property type="nucleotide sequence ID" value="NZ_JAOCQF010000002.1"/>
</dbReference>
<dbReference type="InterPro" id="IPR000524">
    <property type="entry name" value="Tscrpt_reg_HTH_GntR"/>
</dbReference>
<dbReference type="Gene3D" id="1.20.120.530">
    <property type="entry name" value="GntR ligand-binding domain-like"/>
    <property type="match status" value="1"/>
</dbReference>
<dbReference type="PROSITE" id="PS50949">
    <property type="entry name" value="HTH_GNTR"/>
    <property type="match status" value="1"/>
</dbReference>
<evidence type="ECO:0000313" key="5">
    <source>
        <dbReference type="EMBL" id="MCT8330537.1"/>
    </source>
</evidence>
<dbReference type="Pfam" id="PF07729">
    <property type="entry name" value="FCD"/>
    <property type="match status" value="1"/>
</dbReference>
<name>A0ABT2NNL9_9RHOB</name>
<comment type="caution">
    <text evidence="5">The sequence shown here is derived from an EMBL/GenBank/DDBJ whole genome shotgun (WGS) entry which is preliminary data.</text>
</comment>
<keyword evidence="3" id="KW-0804">Transcription</keyword>
<gene>
    <name evidence="5" type="ORF">N5I32_13510</name>
</gene>
<evidence type="ECO:0000256" key="3">
    <source>
        <dbReference type="ARBA" id="ARBA00023163"/>
    </source>
</evidence>